<gene>
    <name evidence="1" type="ORF">SAMN02910280_2607</name>
</gene>
<evidence type="ECO:0000313" key="2">
    <source>
        <dbReference type="Proteomes" id="UP000183461"/>
    </source>
</evidence>
<dbReference type="EMBL" id="FPIP01000008">
    <property type="protein sequence ID" value="SFW44895.1"/>
    <property type="molecule type" value="Genomic_DNA"/>
</dbReference>
<accession>A0A1K1PBE4</accession>
<name>A0A1K1PBE4_RUMFL</name>
<evidence type="ECO:0000313" key="1">
    <source>
        <dbReference type="EMBL" id="SFW44895.1"/>
    </source>
</evidence>
<dbReference type="AlphaFoldDB" id="A0A1K1PBE4"/>
<dbReference type="GeneID" id="42537271"/>
<proteinExistence type="predicted"/>
<organism evidence="1 2">
    <name type="scientific">Ruminococcus flavefaciens</name>
    <dbReference type="NCBI Taxonomy" id="1265"/>
    <lineage>
        <taxon>Bacteria</taxon>
        <taxon>Bacillati</taxon>
        <taxon>Bacillota</taxon>
        <taxon>Clostridia</taxon>
        <taxon>Eubacteriales</taxon>
        <taxon>Oscillospiraceae</taxon>
        <taxon>Ruminococcus</taxon>
    </lineage>
</organism>
<dbReference type="Proteomes" id="UP000183461">
    <property type="component" value="Unassembled WGS sequence"/>
</dbReference>
<dbReference type="RefSeq" id="WP_028516913.1">
    <property type="nucleotide sequence ID" value="NZ_CAMOTJ010000071.1"/>
</dbReference>
<protein>
    <submittedName>
        <fullName evidence="1">Uncharacterized protein</fullName>
    </submittedName>
</protein>
<reference evidence="1 2" key="1">
    <citation type="submission" date="2016-11" db="EMBL/GenBank/DDBJ databases">
        <authorList>
            <person name="Jaros S."/>
            <person name="Januszkiewicz K."/>
            <person name="Wedrychowicz H."/>
        </authorList>
    </citation>
    <scope>NUCLEOTIDE SEQUENCE [LARGE SCALE GENOMIC DNA]</scope>
    <source>
        <strain evidence="1 2">YL228</strain>
    </source>
</reference>
<sequence length="78" mass="9107">MSDTIRKTVSEQTIPCICGKGKIIHRKVEVFNPSSTWGTYDDEYIVNCTDCKENGYIITFDRESHERFLMKKVMKIDI</sequence>